<reference evidence="2 3" key="1">
    <citation type="journal article" date="2016" name="Syst. Appl. Microbiol.">
        <title>Vibrio bivalvicida sp. nov., a novel larval pathogen for bivalve molluscs reared in a hatchery.</title>
        <authorList>
            <person name="Dubert J."/>
            <person name="Romalde J.L."/>
            <person name="Prado S."/>
            <person name="Barja J.L."/>
        </authorList>
    </citation>
    <scope>NUCLEOTIDE SEQUENCE [LARGE SCALE GENOMIC DNA]</scope>
    <source>
        <strain evidence="2 3">605</strain>
    </source>
</reference>
<dbReference type="RefSeq" id="WP_054961215.1">
    <property type="nucleotide sequence ID" value="NZ_LLEI02000021.1"/>
</dbReference>
<organism evidence="2 3">
    <name type="scientific">Vibrio bivalvicida</name>
    <dbReference type="NCBI Taxonomy" id="1276888"/>
    <lineage>
        <taxon>Bacteria</taxon>
        <taxon>Pseudomonadati</taxon>
        <taxon>Pseudomonadota</taxon>
        <taxon>Gammaproteobacteria</taxon>
        <taxon>Vibrionales</taxon>
        <taxon>Vibrionaceae</taxon>
        <taxon>Vibrio</taxon>
        <taxon>Vibrio oreintalis group</taxon>
    </lineage>
</organism>
<proteinExistence type="predicted"/>
<evidence type="ECO:0000256" key="1">
    <source>
        <dbReference type="SAM" id="SignalP"/>
    </source>
</evidence>
<evidence type="ECO:0000313" key="2">
    <source>
        <dbReference type="EMBL" id="OAJ94696.1"/>
    </source>
</evidence>
<evidence type="ECO:0000313" key="3">
    <source>
        <dbReference type="Proteomes" id="UP000078406"/>
    </source>
</evidence>
<feature type="signal peptide" evidence="1">
    <location>
        <begin position="1"/>
        <end position="28"/>
    </location>
</feature>
<feature type="chain" id="PRO_5008079365" description="Fimbrial-type adhesion domain-containing protein" evidence="1">
    <location>
        <begin position="29"/>
        <end position="355"/>
    </location>
</feature>
<sequence>MGKNTLKKRFHRLAIACYLVVWSSLAYCAQYTIPVGLLHYTPGVSGSYLFPQSGGGMPLCTENNAFAREYQISGTLQGPASWGYEGIVNQPVEVTLYEKTGNGTARIKISPLGTRKRTPGAFAGPGSVTGDTCAKDTNIFNLYGEKNIGALGEVKISHNPGLDISLYVTLAFELLDPQAVAPGYYSTRGGYLFRSQEIQLTADSYTGVKTTPLIPNLSMVVGHSFKIDMPYTSVALQPSYENDDTFTGQVRFRAQSNERYSITMTCSSPNSATSGGDCNFAGTQMELATQARFPEQVRTFDLQHGTPTYIDGVDFTGSYYDYQGYIDFTLNGVKQYGESGRTYFDTINLTFEADF</sequence>
<comment type="caution">
    <text evidence="2">The sequence shown here is derived from an EMBL/GenBank/DDBJ whole genome shotgun (WGS) entry which is preliminary data.</text>
</comment>
<evidence type="ECO:0008006" key="4">
    <source>
        <dbReference type="Google" id="ProtNLM"/>
    </source>
</evidence>
<dbReference type="Proteomes" id="UP000078406">
    <property type="component" value="Unassembled WGS sequence"/>
</dbReference>
<dbReference type="EMBL" id="LLEI02000021">
    <property type="protein sequence ID" value="OAJ94696.1"/>
    <property type="molecule type" value="Genomic_DNA"/>
</dbReference>
<keyword evidence="1" id="KW-0732">Signal</keyword>
<name>A0A177Y268_9VIBR</name>
<accession>A0A177Y268</accession>
<protein>
    <recommendedName>
        <fullName evidence="4">Fimbrial-type adhesion domain-containing protein</fullName>
    </recommendedName>
</protein>
<dbReference type="AlphaFoldDB" id="A0A177Y268"/>
<gene>
    <name evidence="2" type="ORF">APB76_05275</name>
</gene>